<gene>
    <name evidence="2" type="ORF">LITE_LOCUS37411</name>
</gene>
<reference evidence="2" key="1">
    <citation type="submission" date="2022-08" db="EMBL/GenBank/DDBJ databases">
        <authorList>
            <person name="Gutierrez-Valencia J."/>
        </authorList>
    </citation>
    <scope>NUCLEOTIDE SEQUENCE</scope>
</reference>
<sequence length="53" mass="6145">LRHGSHLFKHSSNEGDRCLHDSRDRSTLSYSYSYGGSERAPDLRLRLKLQRKG</sequence>
<protein>
    <submittedName>
        <fullName evidence="2">Uncharacterized protein</fullName>
    </submittedName>
</protein>
<evidence type="ECO:0000313" key="2">
    <source>
        <dbReference type="EMBL" id="CAI0467386.1"/>
    </source>
</evidence>
<accession>A0AAV0P996</accession>
<feature type="region of interest" description="Disordered" evidence="1">
    <location>
        <begin position="1"/>
        <end position="22"/>
    </location>
</feature>
<feature type="compositionally biased region" description="Basic and acidic residues" evidence="1">
    <location>
        <begin position="11"/>
        <end position="22"/>
    </location>
</feature>
<evidence type="ECO:0000256" key="1">
    <source>
        <dbReference type="SAM" id="MobiDB-lite"/>
    </source>
</evidence>
<proteinExistence type="predicted"/>
<evidence type="ECO:0000313" key="3">
    <source>
        <dbReference type="Proteomes" id="UP001154282"/>
    </source>
</evidence>
<organism evidence="2 3">
    <name type="scientific">Linum tenue</name>
    <dbReference type="NCBI Taxonomy" id="586396"/>
    <lineage>
        <taxon>Eukaryota</taxon>
        <taxon>Viridiplantae</taxon>
        <taxon>Streptophyta</taxon>
        <taxon>Embryophyta</taxon>
        <taxon>Tracheophyta</taxon>
        <taxon>Spermatophyta</taxon>
        <taxon>Magnoliopsida</taxon>
        <taxon>eudicotyledons</taxon>
        <taxon>Gunneridae</taxon>
        <taxon>Pentapetalae</taxon>
        <taxon>rosids</taxon>
        <taxon>fabids</taxon>
        <taxon>Malpighiales</taxon>
        <taxon>Linaceae</taxon>
        <taxon>Linum</taxon>
    </lineage>
</organism>
<dbReference type="Proteomes" id="UP001154282">
    <property type="component" value="Unassembled WGS sequence"/>
</dbReference>
<feature type="non-terminal residue" evidence="2">
    <location>
        <position position="1"/>
    </location>
</feature>
<comment type="caution">
    <text evidence="2">The sequence shown here is derived from an EMBL/GenBank/DDBJ whole genome shotgun (WGS) entry which is preliminary data.</text>
</comment>
<name>A0AAV0P996_9ROSI</name>
<keyword evidence="3" id="KW-1185">Reference proteome</keyword>
<dbReference type="AlphaFoldDB" id="A0AAV0P996"/>
<dbReference type="EMBL" id="CAMGYJ010000008">
    <property type="protein sequence ID" value="CAI0467386.1"/>
    <property type="molecule type" value="Genomic_DNA"/>
</dbReference>